<dbReference type="Pfam" id="PF09359">
    <property type="entry name" value="VTC"/>
    <property type="match status" value="1"/>
</dbReference>
<dbReference type="EMBL" id="WWVX01000002">
    <property type="protein sequence ID" value="MZL69137.1"/>
    <property type="molecule type" value="Genomic_DNA"/>
</dbReference>
<reference evidence="3" key="2">
    <citation type="submission" date="2016-11" db="EMBL/GenBank/DDBJ databases">
        <authorList>
            <person name="Varghese N."/>
            <person name="Submissions S."/>
        </authorList>
    </citation>
    <scope>NUCLEOTIDE SEQUENCE</scope>
    <source>
        <strain evidence="3">DSM 4029</strain>
    </source>
</reference>
<keyword evidence="5" id="KW-1185">Reference proteome</keyword>
<sequence length="249" mass="28522">MGDYQGVFERYEKKYLLTPGQYRALRQEMEGRTEPDQYGRSTVCSVYFDTPSYRLIRRSLEKPGYKEKLRLRSYGEVRGDDPVFAELKKKYGGIVYKRRVQMTLDEAEAYLYRGQPAGNPSQITREIDWFCHFYGEVAPRMLITCERVALCGVRDEGLRVTFDRDIRWREEALSLREGVWGDPLLRPGERLMEIKAPGALPLWLADALSGQGVFPISFSKYGSAYCQKMGGSAPADDRHLKEKGASICA</sequence>
<evidence type="ECO:0000259" key="1">
    <source>
        <dbReference type="Pfam" id="PF09359"/>
    </source>
</evidence>
<dbReference type="InterPro" id="IPR042267">
    <property type="entry name" value="VTC_sf"/>
</dbReference>
<dbReference type="Gene3D" id="3.20.100.30">
    <property type="entry name" value="VTC, catalytic tunnel domain"/>
    <property type="match status" value="1"/>
</dbReference>
<dbReference type="Proteomes" id="UP000474718">
    <property type="component" value="Unassembled WGS sequence"/>
</dbReference>
<reference evidence="4" key="1">
    <citation type="submission" date="2016-11" db="EMBL/GenBank/DDBJ databases">
        <authorList>
            <person name="Jaros S."/>
            <person name="Januszkiewicz K."/>
            <person name="Wedrychowicz H."/>
        </authorList>
    </citation>
    <scope>NUCLEOTIDE SEQUENCE [LARGE SCALE GENOMIC DNA]</scope>
    <source>
        <strain evidence="4">DSM 4029</strain>
    </source>
</reference>
<gene>
    <name evidence="2" type="ORF">GT747_05055</name>
    <name evidence="3" type="ORF">SAMN05444424_1585</name>
</gene>
<dbReference type="Proteomes" id="UP000184089">
    <property type="component" value="Unassembled WGS sequence"/>
</dbReference>
<dbReference type="GO" id="GO:0006799">
    <property type="term" value="P:polyphosphate biosynthetic process"/>
    <property type="evidence" value="ECO:0007669"/>
    <property type="project" value="UniProtKB-ARBA"/>
</dbReference>
<protein>
    <submittedName>
        <fullName evidence="3">VTC domain-containing protein</fullName>
    </submittedName>
</protein>
<name>A0AAQ1MDE9_9FIRM</name>
<dbReference type="AlphaFoldDB" id="A0AAQ1MDE9"/>
<organism evidence="3 4">
    <name type="scientific">Bittarella massiliensis</name>
    <name type="common">ex Durand et al. 2017</name>
    <dbReference type="NCBI Taxonomy" id="1720313"/>
    <lineage>
        <taxon>Bacteria</taxon>
        <taxon>Bacillati</taxon>
        <taxon>Bacillota</taxon>
        <taxon>Clostridia</taxon>
        <taxon>Eubacteriales</taxon>
        <taxon>Oscillospiraceae</taxon>
        <taxon>Bittarella (ex Durand et al. 2017)</taxon>
    </lineage>
</organism>
<evidence type="ECO:0000313" key="2">
    <source>
        <dbReference type="EMBL" id="MZL69137.1"/>
    </source>
</evidence>
<comment type="caution">
    <text evidence="3">The sequence shown here is derived from an EMBL/GenBank/DDBJ whole genome shotgun (WGS) entry which is preliminary data.</text>
</comment>
<proteinExistence type="predicted"/>
<evidence type="ECO:0000313" key="4">
    <source>
        <dbReference type="Proteomes" id="UP000184089"/>
    </source>
</evidence>
<dbReference type="RefSeq" id="WP_044991737.1">
    <property type="nucleotide sequence ID" value="NZ_FQVY01000002.1"/>
</dbReference>
<dbReference type="CDD" id="cd07750">
    <property type="entry name" value="PolyPPase_VTC_like"/>
    <property type="match status" value="1"/>
</dbReference>
<feature type="domain" description="VTC" evidence="1">
    <location>
        <begin position="9"/>
        <end position="226"/>
    </location>
</feature>
<dbReference type="EMBL" id="FQVY01000002">
    <property type="protein sequence ID" value="SHG13143.1"/>
    <property type="molecule type" value="Genomic_DNA"/>
</dbReference>
<evidence type="ECO:0000313" key="3">
    <source>
        <dbReference type="EMBL" id="SHG13143.1"/>
    </source>
</evidence>
<reference evidence="2 5" key="3">
    <citation type="journal article" date="2019" name="Nat. Med.">
        <title>A library of human gut bacterial isolates paired with longitudinal multiomics data enables mechanistic microbiome research.</title>
        <authorList>
            <person name="Poyet M."/>
            <person name="Groussin M."/>
            <person name="Gibbons S.M."/>
            <person name="Avila-Pacheco J."/>
            <person name="Jiang X."/>
            <person name="Kearney S.M."/>
            <person name="Perrotta A.R."/>
            <person name="Berdy B."/>
            <person name="Zhao S."/>
            <person name="Lieberman T.D."/>
            <person name="Swanson P.K."/>
            <person name="Smith M."/>
            <person name="Roesemann S."/>
            <person name="Alexander J.E."/>
            <person name="Rich S.A."/>
            <person name="Livny J."/>
            <person name="Vlamakis H."/>
            <person name="Clish C."/>
            <person name="Bullock K."/>
            <person name="Deik A."/>
            <person name="Scott J."/>
            <person name="Pierce K.A."/>
            <person name="Xavier R.J."/>
            <person name="Alm E.J."/>
        </authorList>
    </citation>
    <scope>NUCLEOTIDE SEQUENCE [LARGE SCALE GENOMIC DNA]</scope>
    <source>
        <strain evidence="2 5">BIOML-A2</strain>
    </source>
</reference>
<evidence type="ECO:0000313" key="5">
    <source>
        <dbReference type="Proteomes" id="UP000474718"/>
    </source>
</evidence>
<dbReference type="InterPro" id="IPR018966">
    <property type="entry name" value="VTC_domain"/>
</dbReference>
<accession>A0AAQ1MDE9</accession>